<protein>
    <submittedName>
        <fullName evidence="1">Uncharacterized protein</fullName>
    </submittedName>
</protein>
<proteinExistence type="predicted"/>
<evidence type="ECO:0000313" key="2">
    <source>
        <dbReference type="Proteomes" id="UP000614580"/>
    </source>
</evidence>
<accession>A0A812A2W9</accession>
<reference evidence="1" key="1">
    <citation type="submission" date="2020-12" db="EMBL/GenBank/DDBJ databases">
        <authorList>
            <person name="Hahn C.J."/>
            <person name="Laso-Perez R."/>
            <person name="Vulcano F."/>
            <person name="Vaziourakis K.-M."/>
            <person name="Stokke R."/>
            <person name="Steen I.H."/>
            <person name="Teske A."/>
            <person name="Boetius A."/>
            <person name="Liebeke M."/>
            <person name="Amann R."/>
            <person name="Knittel K."/>
        </authorList>
    </citation>
    <scope>NUCLEOTIDE SEQUENCE</scope>
    <source>
        <strain evidence="1">Gfbio:c6db26ca-90af-429b-aeed-0e3e8aed0b5e:GoM-Arc1_AMV-AAA_792_C10</strain>
    </source>
</reference>
<organism evidence="1 2">
    <name type="scientific">Candidatus Argoarchaeum ethanivorans</name>
    <dbReference type="NCBI Taxonomy" id="2608793"/>
    <lineage>
        <taxon>Archaea</taxon>
        <taxon>Methanobacteriati</taxon>
        <taxon>Methanobacteriota</taxon>
        <taxon>Stenosarchaea group</taxon>
        <taxon>Methanomicrobia</taxon>
        <taxon>Methanosarcinales</taxon>
        <taxon>Methanosarcinales incertae sedis</taxon>
        <taxon>GOM Arc I cluster</taxon>
        <taxon>Candidatus Argoarchaeum</taxon>
    </lineage>
</organism>
<name>A0A812A2W9_9EURY</name>
<dbReference type="Proteomes" id="UP000614580">
    <property type="component" value="Unassembled WGS sequence"/>
</dbReference>
<sequence>MPITTTSTVGIIFLSKGMSFSFRWLSVSAVVIRFGEKEAIILETDSGAAMCTRSTPHRRAAMAHSAGAPE</sequence>
<evidence type="ECO:0000313" key="1">
    <source>
        <dbReference type="EMBL" id="CAD7767269.1"/>
    </source>
</evidence>
<gene>
    <name evidence="1" type="ORF">DNFNHJIP_00677</name>
</gene>
<dbReference type="AlphaFoldDB" id="A0A812A2W9"/>
<dbReference type="EMBL" id="CAJHZY010000108">
    <property type="protein sequence ID" value="CAD7767269.1"/>
    <property type="molecule type" value="Genomic_DNA"/>
</dbReference>
<comment type="caution">
    <text evidence="1">The sequence shown here is derived from an EMBL/GenBank/DDBJ whole genome shotgun (WGS) entry which is preliminary data.</text>
</comment>